<evidence type="ECO:0000313" key="3">
    <source>
        <dbReference type="EMBL" id="CEK73801.1"/>
    </source>
</evidence>
<feature type="compositionally biased region" description="Polar residues" evidence="1">
    <location>
        <begin position="295"/>
        <end position="304"/>
    </location>
</feature>
<dbReference type="EMBL" id="HACG01026936">
    <property type="protein sequence ID" value="CEK73801.1"/>
    <property type="molecule type" value="Transcribed_RNA"/>
</dbReference>
<name>A0A0B7A115_9EUPU</name>
<gene>
    <name evidence="3" type="primary">ORF88325</name>
</gene>
<feature type="non-terminal residue" evidence="3">
    <location>
        <position position="1"/>
    </location>
</feature>
<sequence length="320" mass="34940">LTKTPNNNNMHDLDAIVEAVCEPNRPHKCLPSGYCYGRFHYCSRESQAVEPCIEEGILNNNASLRQLCEDLCQGKNMSGKIKDVSCNLKADCTHVLKCVTDPINQDSNNQVLVICVIVAAVVFGLALIARIGFLIWRRAKAHKKPVTSVEDQLSTFHNINGEPVVNIEFSRQSEDEINDSSNRIHRSTGYGGSETVDPAASQPFLTPNSAAIDTCNVQGRTETSRSSIVNDAAAVSISSSTRSSRSSDSSIASGRGGQETESQSSSPTINEESTAIHPSEIENRQQRAIHMPSVEPSNRNQNRVVTSLSSYNQTWEAAFE</sequence>
<feature type="transmembrane region" description="Helical" evidence="2">
    <location>
        <begin position="111"/>
        <end position="136"/>
    </location>
</feature>
<keyword evidence="2" id="KW-0812">Transmembrane</keyword>
<keyword evidence="2" id="KW-0472">Membrane</keyword>
<reference evidence="3" key="1">
    <citation type="submission" date="2014-12" db="EMBL/GenBank/DDBJ databases">
        <title>Insight into the proteome of Arion vulgaris.</title>
        <authorList>
            <person name="Aradska J."/>
            <person name="Bulat T."/>
            <person name="Smidak R."/>
            <person name="Sarate P."/>
            <person name="Gangsoo J."/>
            <person name="Sialana F."/>
            <person name="Bilban M."/>
            <person name="Lubec G."/>
        </authorList>
    </citation>
    <scope>NUCLEOTIDE SEQUENCE</scope>
    <source>
        <tissue evidence="3">Skin</tissue>
    </source>
</reference>
<evidence type="ECO:0000256" key="2">
    <source>
        <dbReference type="SAM" id="Phobius"/>
    </source>
</evidence>
<evidence type="ECO:0000256" key="1">
    <source>
        <dbReference type="SAM" id="MobiDB-lite"/>
    </source>
</evidence>
<feature type="region of interest" description="Disordered" evidence="1">
    <location>
        <begin position="237"/>
        <end position="304"/>
    </location>
</feature>
<dbReference type="AlphaFoldDB" id="A0A0B7A115"/>
<keyword evidence="2" id="KW-1133">Transmembrane helix</keyword>
<accession>A0A0B7A115</accession>
<proteinExistence type="predicted"/>
<feature type="compositionally biased region" description="Polar residues" evidence="1">
    <location>
        <begin position="259"/>
        <end position="273"/>
    </location>
</feature>
<protein>
    <submittedName>
        <fullName evidence="3">Uncharacterized protein</fullName>
    </submittedName>
</protein>
<feature type="compositionally biased region" description="Low complexity" evidence="1">
    <location>
        <begin position="237"/>
        <end position="253"/>
    </location>
</feature>
<feature type="region of interest" description="Disordered" evidence="1">
    <location>
        <begin position="173"/>
        <end position="207"/>
    </location>
</feature>
<organism evidence="3">
    <name type="scientific">Arion vulgaris</name>
    <dbReference type="NCBI Taxonomy" id="1028688"/>
    <lineage>
        <taxon>Eukaryota</taxon>
        <taxon>Metazoa</taxon>
        <taxon>Spiralia</taxon>
        <taxon>Lophotrochozoa</taxon>
        <taxon>Mollusca</taxon>
        <taxon>Gastropoda</taxon>
        <taxon>Heterobranchia</taxon>
        <taxon>Euthyneura</taxon>
        <taxon>Panpulmonata</taxon>
        <taxon>Eupulmonata</taxon>
        <taxon>Stylommatophora</taxon>
        <taxon>Helicina</taxon>
        <taxon>Arionoidea</taxon>
        <taxon>Arionidae</taxon>
        <taxon>Arion</taxon>
    </lineage>
</organism>